<evidence type="ECO:0000313" key="2">
    <source>
        <dbReference type="Proteomes" id="UP001597383"/>
    </source>
</evidence>
<reference evidence="2" key="1">
    <citation type="journal article" date="2019" name="Int. J. Syst. Evol. Microbiol.">
        <title>The Global Catalogue of Microorganisms (GCM) 10K type strain sequencing project: providing services to taxonomists for standard genome sequencing and annotation.</title>
        <authorList>
            <consortium name="The Broad Institute Genomics Platform"/>
            <consortium name="The Broad Institute Genome Sequencing Center for Infectious Disease"/>
            <person name="Wu L."/>
            <person name="Ma J."/>
        </authorList>
    </citation>
    <scope>NUCLEOTIDE SEQUENCE [LARGE SCALE GENOMIC DNA]</scope>
    <source>
        <strain evidence="2">R28</strain>
    </source>
</reference>
<proteinExistence type="predicted"/>
<sequence length="63" mass="7096">MVILVENAGGKRKVWCVSVSVIMIANANILLKQSSEKQLNLVKDVTDKILQNLDLPYYLHSKL</sequence>
<dbReference type="RefSeq" id="WP_377558684.1">
    <property type="nucleotide sequence ID" value="NZ_JBHUMI010000046.1"/>
</dbReference>
<comment type="caution">
    <text evidence="1">The sequence shown here is derived from an EMBL/GenBank/DDBJ whole genome shotgun (WGS) entry which is preliminary data.</text>
</comment>
<dbReference type="EMBL" id="JBHUHQ010000041">
    <property type="protein sequence ID" value="MFD2046634.1"/>
    <property type="molecule type" value="Genomic_DNA"/>
</dbReference>
<accession>A0ABW4W5L7</accession>
<organism evidence="1 2">
    <name type="scientific">Ornithinibacillus salinisoli</name>
    <dbReference type="NCBI Taxonomy" id="1848459"/>
    <lineage>
        <taxon>Bacteria</taxon>
        <taxon>Bacillati</taxon>
        <taxon>Bacillota</taxon>
        <taxon>Bacilli</taxon>
        <taxon>Bacillales</taxon>
        <taxon>Bacillaceae</taxon>
        <taxon>Ornithinibacillus</taxon>
    </lineage>
</organism>
<keyword evidence="2" id="KW-1185">Reference proteome</keyword>
<dbReference type="Proteomes" id="UP001597383">
    <property type="component" value="Unassembled WGS sequence"/>
</dbReference>
<evidence type="ECO:0000313" key="1">
    <source>
        <dbReference type="EMBL" id="MFD2046634.1"/>
    </source>
</evidence>
<gene>
    <name evidence="1" type="ORF">ACFSJF_20415</name>
</gene>
<name>A0ABW4W5L7_9BACI</name>
<protein>
    <submittedName>
        <fullName evidence="1">Uncharacterized protein</fullName>
    </submittedName>
</protein>